<reference evidence="1 2" key="2">
    <citation type="submission" date="2010-03" db="EMBL/GenBank/DDBJ databases">
        <authorList>
            <person name="Pajon A."/>
        </authorList>
    </citation>
    <scope>NUCLEOTIDE SEQUENCE [LARGE SCALE GENOMIC DNA]</scope>
    <source>
        <strain evidence="1 2">SGP1</strain>
    </source>
</reference>
<protein>
    <submittedName>
        <fullName evidence="1">Uncharacterized protein</fullName>
    </submittedName>
</protein>
<proteinExistence type="predicted"/>
<evidence type="ECO:0000313" key="2">
    <source>
        <dbReference type="Proteomes" id="UP000008957"/>
    </source>
</evidence>
<reference evidence="2" key="1">
    <citation type="submission" date="2010-03" db="EMBL/GenBank/DDBJ databases">
        <title>The genome sequence of Synergistetes sp. SGP1.</title>
        <authorList>
            <consortium name="metaHIT consortium -- http://www.metahit.eu/"/>
            <person name="Pajon A."/>
            <person name="Turner K."/>
            <person name="Parkhill J."/>
            <person name="Wade W."/>
            <person name="Vartoukian S."/>
        </authorList>
    </citation>
    <scope>NUCLEOTIDE SEQUENCE [LARGE SCALE GENOMIC DNA]</scope>
    <source>
        <strain evidence="2">SGP1</strain>
    </source>
</reference>
<gene>
    <name evidence="1" type="ORF">SY1_12900</name>
</gene>
<accession>A0AB94IXD1</accession>
<dbReference type="AlphaFoldDB" id="A0AB94IXD1"/>
<keyword evidence="2" id="KW-1185">Reference proteome</keyword>
<dbReference type="EMBL" id="FP929056">
    <property type="protein sequence ID" value="CBL28410.1"/>
    <property type="molecule type" value="Genomic_DNA"/>
</dbReference>
<evidence type="ECO:0000313" key="1">
    <source>
        <dbReference type="EMBL" id="CBL28410.1"/>
    </source>
</evidence>
<sequence>MPEGYAMYTALHKTELGKLNSAVQNLDIAVRAIRPVVIVLSLKFRVAAGFYALFYTPKKILIGIIQVFKSVLQGTFIRFSEPVQTLLKNCERFVLLEA</sequence>
<dbReference type="Proteomes" id="UP000008957">
    <property type="component" value="Chromosome"/>
</dbReference>
<name>A0AB94IXD1_9BACT</name>
<organism evidence="1 2">
    <name type="scientific">Fretibacterium fastidiosum</name>
    <dbReference type="NCBI Taxonomy" id="651822"/>
    <lineage>
        <taxon>Bacteria</taxon>
        <taxon>Thermotogati</taxon>
        <taxon>Synergistota</taxon>
        <taxon>Synergistia</taxon>
        <taxon>Synergistales</taxon>
        <taxon>Aminobacteriaceae</taxon>
        <taxon>Fretibacterium</taxon>
    </lineage>
</organism>
<dbReference type="KEGG" id="sbr:SY1_12900"/>